<dbReference type="Proteomes" id="UP000252107">
    <property type="component" value="Unassembled WGS sequence"/>
</dbReference>
<protein>
    <recommendedName>
        <fullName evidence="3">Knr4/Smi1-like domain-containing protein</fullName>
    </recommendedName>
</protein>
<dbReference type="InterPro" id="IPR037883">
    <property type="entry name" value="Knr4/Smi1-like_sf"/>
</dbReference>
<proteinExistence type="predicted"/>
<reference evidence="1" key="1">
    <citation type="submission" date="2016-04" db="EMBL/GenBank/DDBJ databases">
        <authorList>
            <person name="Tabuchi Yagui T.R."/>
        </authorList>
    </citation>
    <scope>NUCLEOTIDE SEQUENCE [LARGE SCALE GENOMIC DNA]</scope>
    <source>
        <strain evidence="1">NIES-26</strain>
    </source>
</reference>
<keyword evidence="2" id="KW-1185">Reference proteome</keyword>
<evidence type="ECO:0008006" key="3">
    <source>
        <dbReference type="Google" id="ProtNLM"/>
    </source>
</evidence>
<dbReference type="EMBL" id="LXQD01000321">
    <property type="protein sequence ID" value="RCJ23844.1"/>
    <property type="molecule type" value="Genomic_DNA"/>
</dbReference>
<dbReference type="SUPFAM" id="SSF160631">
    <property type="entry name" value="SMI1/KNR4-like"/>
    <property type="match status" value="1"/>
</dbReference>
<sequence length="265" mass="30177">MSIMCDRSIEGFIQLIARYRPNFPQEIQGASVAQIDAFAELVYQVSALTLPLDYRNFLLRMGVAAPGFVVDTSQSGWGERVPWCAFVEDASPDLESLYEYYSYQLEDGESPPPQCLVVGVFGLHCQEVFLECHKDLAGRVFSQISNSKVFWAESWVGHLYKQAFRYIISNHMQIQAQSLINREAASELAELARIYGLQVMWFSDTFDFCAASLDLEILLYISSYATSPRFYLAGKKQSWSWIPNCRASSAVADFWQFLKRSEVNN</sequence>
<comment type="caution">
    <text evidence="1">The sequence shown here is derived from an EMBL/GenBank/DDBJ whole genome shotgun (WGS) entry which is preliminary data.</text>
</comment>
<evidence type="ECO:0000313" key="1">
    <source>
        <dbReference type="EMBL" id="RCJ23844.1"/>
    </source>
</evidence>
<accession>A0A367QKS1</accession>
<gene>
    <name evidence="1" type="ORF">A6770_28930</name>
</gene>
<evidence type="ECO:0000313" key="2">
    <source>
        <dbReference type="Proteomes" id="UP000252107"/>
    </source>
</evidence>
<dbReference type="AlphaFoldDB" id="A0A367QKS1"/>
<organism evidence="1 2">
    <name type="scientific">Nostoc minutum NIES-26</name>
    <dbReference type="NCBI Taxonomy" id="1844469"/>
    <lineage>
        <taxon>Bacteria</taxon>
        <taxon>Bacillati</taxon>
        <taxon>Cyanobacteriota</taxon>
        <taxon>Cyanophyceae</taxon>
        <taxon>Nostocales</taxon>
        <taxon>Nostocaceae</taxon>
        <taxon>Nostoc</taxon>
    </lineage>
</organism>
<name>A0A367QKS1_9NOSO</name>